<dbReference type="VEuPathDB" id="ToxoDB:CSUI_006611"/>
<organism evidence="2 3">
    <name type="scientific">Cystoisospora suis</name>
    <dbReference type="NCBI Taxonomy" id="483139"/>
    <lineage>
        <taxon>Eukaryota</taxon>
        <taxon>Sar</taxon>
        <taxon>Alveolata</taxon>
        <taxon>Apicomplexa</taxon>
        <taxon>Conoidasida</taxon>
        <taxon>Coccidia</taxon>
        <taxon>Eucoccidiorida</taxon>
        <taxon>Eimeriorina</taxon>
        <taxon>Sarcocystidae</taxon>
        <taxon>Cystoisospora</taxon>
    </lineage>
</organism>
<feature type="chain" id="PRO_5012428788" evidence="1">
    <location>
        <begin position="20"/>
        <end position="93"/>
    </location>
</feature>
<evidence type="ECO:0000313" key="2">
    <source>
        <dbReference type="EMBL" id="PHJ19550.1"/>
    </source>
</evidence>
<sequence>MARVLVLFFVLAAIPAASSLNVDNDDIYNNIVPDFRGMSEDEAYIAQELWRTAQETEKSRKVLLLTPLFLRRPSVTNRVAGICNIFCRVSEDL</sequence>
<evidence type="ECO:0000313" key="3">
    <source>
        <dbReference type="Proteomes" id="UP000221165"/>
    </source>
</evidence>
<proteinExistence type="predicted"/>
<evidence type="ECO:0000256" key="1">
    <source>
        <dbReference type="SAM" id="SignalP"/>
    </source>
</evidence>
<keyword evidence="3" id="KW-1185">Reference proteome</keyword>
<feature type="signal peptide" evidence="1">
    <location>
        <begin position="1"/>
        <end position="19"/>
    </location>
</feature>
<name>A0A2C6KGD3_9APIC</name>
<comment type="caution">
    <text evidence="2">The sequence shown here is derived from an EMBL/GenBank/DDBJ whole genome shotgun (WGS) entry which is preliminary data.</text>
</comment>
<accession>A0A2C6KGD3</accession>
<dbReference type="EMBL" id="MIGC01003365">
    <property type="protein sequence ID" value="PHJ19550.1"/>
    <property type="molecule type" value="Genomic_DNA"/>
</dbReference>
<gene>
    <name evidence="2" type="ORF">CSUI_006611</name>
</gene>
<dbReference type="GeneID" id="94429976"/>
<dbReference type="AlphaFoldDB" id="A0A2C6KGD3"/>
<dbReference type="Proteomes" id="UP000221165">
    <property type="component" value="Unassembled WGS sequence"/>
</dbReference>
<protein>
    <submittedName>
        <fullName evidence="2">Uncharacterized protein</fullName>
    </submittedName>
</protein>
<reference evidence="2 3" key="1">
    <citation type="journal article" date="2017" name="Int. J. Parasitol.">
        <title>The genome of the protozoan parasite Cystoisospora suis and a reverse vaccinology approach to identify vaccine candidates.</title>
        <authorList>
            <person name="Palmieri N."/>
            <person name="Shrestha A."/>
            <person name="Ruttkowski B."/>
            <person name="Beck T."/>
            <person name="Vogl C."/>
            <person name="Tomley F."/>
            <person name="Blake D.P."/>
            <person name="Joachim A."/>
        </authorList>
    </citation>
    <scope>NUCLEOTIDE SEQUENCE [LARGE SCALE GENOMIC DNA]</scope>
    <source>
        <strain evidence="2 3">Wien I</strain>
    </source>
</reference>
<keyword evidence="1" id="KW-0732">Signal</keyword>
<dbReference type="RefSeq" id="XP_067921249.1">
    <property type="nucleotide sequence ID" value="XM_068066765.1"/>
</dbReference>